<comment type="caution">
    <text evidence="1">The sequence shown here is derived from an EMBL/GenBank/DDBJ whole genome shotgun (WGS) entry which is preliminary data.</text>
</comment>
<proteinExistence type="predicted"/>
<evidence type="ECO:0000313" key="1">
    <source>
        <dbReference type="EMBL" id="KAH7905076.1"/>
    </source>
</evidence>
<accession>A0ACB7ZV76</accession>
<organism evidence="1 2">
    <name type="scientific">Hygrophoropsis aurantiaca</name>
    <dbReference type="NCBI Taxonomy" id="72124"/>
    <lineage>
        <taxon>Eukaryota</taxon>
        <taxon>Fungi</taxon>
        <taxon>Dikarya</taxon>
        <taxon>Basidiomycota</taxon>
        <taxon>Agaricomycotina</taxon>
        <taxon>Agaricomycetes</taxon>
        <taxon>Agaricomycetidae</taxon>
        <taxon>Boletales</taxon>
        <taxon>Coniophorineae</taxon>
        <taxon>Hygrophoropsidaceae</taxon>
        <taxon>Hygrophoropsis</taxon>
    </lineage>
</organism>
<name>A0ACB7ZV76_9AGAM</name>
<keyword evidence="2" id="KW-1185">Reference proteome</keyword>
<gene>
    <name evidence="1" type="ORF">BJ138DRAFT_1165412</name>
</gene>
<evidence type="ECO:0000313" key="2">
    <source>
        <dbReference type="Proteomes" id="UP000790377"/>
    </source>
</evidence>
<protein>
    <submittedName>
        <fullName evidence="1">P-loop containing nucleoside triphosphate hydrolase protein</fullName>
    </submittedName>
</protein>
<dbReference type="EMBL" id="MU268279">
    <property type="protein sequence ID" value="KAH7905076.1"/>
    <property type="molecule type" value="Genomic_DNA"/>
</dbReference>
<sequence>MSSKNPTGRGSKLKDQIPQLQAGDKILVGANDSDIIIPIMGPTGVGKSTFINTAVGRNVMAVGDSLESCTTNIQYAIVSHPRDASRRVVFVDTPSFDNTSVDDFEILRRIALWLAHSYSSQMKLAGVIYLHEISQSRMFGTSRKSLTMFRRLCGDNALKKVIIATTKWSEVGEKVGIHREDELMSTFWREMIGQGSRMARFQDTHNSAWDIVDLMVPSDSLPLQIQTEVVDHGKSIHETDAGHTLRPIQNTTAQPF</sequence>
<dbReference type="Proteomes" id="UP000790377">
    <property type="component" value="Unassembled WGS sequence"/>
</dbReference>
<reference evidence="1" key="1">
    <citation type="journal article" date="2021" name="New Phytol.">
        <title>Evolutionary innovations through gain and loss of genes in the ectomycorrhizal Boletales.</title>
        <authorList>
            <person name="Wu G."/>
            <person name="Miyauchi S."/>
            <person name="Morin E."/>
            <person name="Kuo A."/>
            <person name="Drula E."/>
            <person name="Varga T."/>
            <person name="Kohler A."/>
            <person name="Feng B."/>
            <person name="Cao Y."/>
            <person name="Lipzen A."/>
            <person name="Daum C."/>
            <person name="Hundley H."/>
            <person name="Pangilinan J."/>
            <person name="Johnson J."/>
            <person name="Barry K."/>
            <person name="LaButti K."/>
            <person name="Ng V."/>
            <person name="Ahrendt S."/>
            <person name="Min B."/>
            <person name="Choi I.G."/>
            <person name="Park H."/>
            <person name="Plett J.M."/>
            <person name="Magnuson J."/>
            <person name="Spatafora J.W."/>
            <person name="Nagy L.G."/>
            <person name="Henrissat B."/>
            <person name="Grigoriev I.V."/>
            <person name="Yang Z.L."/>
            <person name="Xu J."/>
            <person name="Martin F.M."/>
        </authorList>
    </citation>
    <scope>NUCLEOTIDE SEQUENCE</scope>
    <source>
        <strain evidence="1">ATCC 28755</strain>
    </source>
</reference>
<keyword evidence="1" id="KW-0378">Hydrolase</keyword>